<feature type="transmembrane region" description="Helical" evidence="7">
    <location>
        <begin position="406"/>
        <end position="428"/>
    </location>
</feature>
<evidence type="ECO:0000256" key="6">
    <source>
        <dbReference type="ARBA" id="ARBA00038076"/>
    </source>
</evidence>
<sequence>MKFYDLMTMALQNLSRRKMRTILTMIGVVAGTGMLVFMVSLGLGAQQSIQEMLEGMGDLTIIEIYNYGGGANQAVLDDKAMAQIQAMDGVLVATPFYNANADLLMVSGKQDRYQMNMYNVVGVYPQALQYLGYEYLEGSGFTENSPPYTVVFGQYAAYEFRDNKKKPGFNRVDPYPDANGKIKDPFVDVMHDKLIIRTNTNKEGAKQYEYKVTPAGILKEDWGKGYETSRGIFMDINDLKRMEADYNKANGLKKEEKKGYEQAKVKCTDIKMVGQVEEAIQAMGFNTYSQESQRKPLEDWVQQQQLFYGIIGGMTLFVAAVGIANTMYMSIYERTREIGVMKVVGCFVTDIRSEFLLEAGTIGFCGGIIGVLISYLFSFLSNYFGFSLGGMGGMMGGGGGSSMSIIPPWLALGGIVFATLVGLLSGFFPSNRAVRISALEAIKHD</sequence>
<feature type="domain" description="ABC3 transporter permease C-terminal" evidence="8">
    <location>
        <begin position="310"/>
        <end position="437"/>
    </location>
</feature>
<protein>
    <submittedName>
        <fullName evidence="10">Macrolide export ATP-binding/permease protein MacB</fullName>
        <ecNumber evidence="10">3.6.3.-</ecNumber>
    </submittedName>
</protein>
<keyword evidence="10" id="KW-0547">Nucleotide-binding</keyword>
<comment type="subcellular location">
    <subcellularLocation>
        <location evidence="1">Cell membrane</location>
        <topology evidence="1">Multi-pass membrane protein</topology>
    </subcellularLocation>
</comment>
<reference evidence="10" key="1">
    <citation type="submission" date="2019-11" db="EMBL/GenBank/DDBJ databases">
        <authorList>
            <person name="Feng L."/>
        </authorList>
    </citation>
    <scope>NUCLEOTIDE SEQUENCE</scope>
    <source>
        <strain evidence="10">AundefinedLFYP135</strain>
    </source>
</reference>
<dbReference type="PANTHER" id="PTHR30572:SF4">
    <property type="entry name" value="ABC TRANSPORTER PERMEASE YTRF"/>
    <property type="match status" value="1"/>
</dbReference>
<dbReference type="EMBL" id="CACRSL010000003">
    <property type="protein sequence ID" value="VYS98704.1"/>
    <property type="molecule type" value="Genomic_DNA"/>
</dbReference>
<dbReference type="PANTHER" id="PTHR30572">
    <property type="entry name" value="MEMBRANE COMPONENT OF TRANSPORTER-RELATED"/>
    <property type="match status" value="1"/>
</dbReference>
<feature type="transmembrane region" description="Helical" evidence="7">
    <location>
        <begin position="362"/>
        <end position="386"/>
    </location>
</feature>
<dbReference type="GO" id="GO:0005886">
    <property type="term" value="C:plasma membrane"/>
    <property type="evidence" value="ECO:0007669"/>
    <property type="project" value="UniProtKB-SubCell"/>
</dbReference>
<keyword evidence="10" id="KW-0378">Hydrolase</keyword>
<accession>A0A6N2SZT1</accession>
<evidence type="ECO:0000256" key="4">
    <source>
        <dbReference type="ARBA" id="ARBA00022989"/>
    </source>
</evidence>
<evidence type="ECO:0000256" key="7">
    <source>
        <dbReference type="SAM" id="Phobius"/>
    </source>
</evidence>
<evidence type="ECO:0000256" key="3">
    <source>
        <dbReference type="ARBA" id="ARBA00022692"/>
    </source>
</evidence>
<name>A0A6N2SZT1_9FIRM</name>
<organism evidence="10">
    <name type="scientific">uncultured Anaerotruncus sp</name>
    <dbReference type="NCBI Taxonomy" id="905011"/>
    <lineage>
        <taxon>Bacteria</taxon>
        <taxon>Bacillati</taxon>
        <taxon>Bacillota</taxon>
        <taxon>Clostridia</taxon>
        <taxon>Eubacteriales</taxon>
        <taxon>Oscillospiraceae</taxon>
        <taxon>Anaerotruncus</taxon>
        <taxon>environmental samples</taxon>
    </lineage>
</organism>
<evidence type="ECO:0000259" key="9">
    <source>
        <dbReference type="Pfam" id="PF12704"/>
    </source>
</evidence>
<dbReference type="GO" id="GO:0005524">
    <property type="term" value="F:ATP binding"/>
    <property type="evidence" value="ECO:0007669"/>
    <property type="project" value="UniProtKB-KW"/>
</dbReference>
<gene>
    <name evidence="10" type="primary">macB_3</name>
    <name evidence="10" type="ORF">AULFYP135_01186</name>
</gene>
<dbReference type="GO" id="GO:0022857">
    <property type="term" value="F:transmembrane transporter activity"/>
    <property type="evidence" value="ECO:0007669"/>
    <property type="project" value="TreeGrafter"/>
</dbReference>
<keyword evidence="2" id="KW-1003">Cell membrane</keyword>
<dbReference type="InterPro" id="IPR025857">
    <property type="entry name" value="MacB_PCD"/>
</dbReference>
<feature type="transmembrane region" description="Helical" evidence="7">
    <location>
        <begin position="21"/>
        <end position="43"/>
    </location>
</feature>
<dbReference type="GO" id="GO:0016787">
    <property type="term" value="F:hydrolase activity"/>
    <property type="evidence" value="ECO:0007669"/>
    <property type="project" value="UniProtKB-KW"/>
</dbReference>
<dbReference type="Pfam" id="PF02687">
    <property type="entry name" value="FtsX"/>
    <property type="match status" value="1"/>
</dbReference>
<keyword evidence="3 7" id="KW-0812">Transmembrane</keyword>
<feature type="transmembrane region" description="Helical" evidence="7">
    <location>
        <begin position="306"/>
        <end position="328"/>
    </location>
</feature>
<evidence type="ECO:0000256" key="5">
    <source>
        <dbReference type="ARBA" id="ARBA00023136"/>
    </source>
</evidence>
<dbReference type="AlphaFoldDB" id="A0A6N2SZT1"/>
<keyword evidence="10" id="KW-0067">ATP-binding</keyword>
<dbReference type="InterPro" id="IPR003838">
    <property type="entry name" value="ABC3_permease_C"/>
</dbReference>
<evidence type="ECO:0000256" key="2">
    <source>
        <dbReference type="ARBA" id="ARBA00022475"/>
    </source>
</evidence>
<evidence type="ECO:0000256" key="1">
    <source>
        <dbReference type="ARBA" id="ARBA00004651"/>
    </source>
</evidence>
<keyword evidence="4 7" id="KW-1133">Transmembrane helix</keyword>
<keyword evidence="5 7" id="KW-0472">Membrane</keyword>
<comment type="similarity">
    <text evidence="6">Belongs to the ABC-4 integral membrane protein family.</text>
</comment>
<proteinExistence type="inferred from homology"/>
<feature type="domain" description="MacB-like periplasmic core" evidence="9">
    <location>
        <begin position="21"/>
        <end position="160"/>
    </location>
</feature>
<evidence type="ECO:0000259" key="8">
    <source>
        <dbReference type="Pfam" id="PF02687"/>
    </source>
</evidence>
<dbReference type="Pfam" id="PF12704">
    <property type="entry name" value="MacB_PCD"/>
    <property type="match status" value="1"/>
</dbReference>
<dbReference type="InterPro" id="IPR050250">
    <property type="entry name" value="Macrolide_Exporter_MacB"/>
</dbReference>
<evidence type="ECO:0000313" key="10">
    <source>
        <dbReference type="EMBL" id="VYS98704.1"/>
    </source>
</evidence>
<dbReference type="EC" id="3.6.3.-" evidence="10"/>